<dbReference type="Proteomes" id="UP000814128">
    <property type="component" value="Unassembled WGS sequence"/>
</dbReference>
<evidence type="ECO:0000313" key="1">
    <source>
        <dbReference type="EMBL" id="KAI0028207.1"/>
    </source>
</evidence>
<organism evidence="1 2">
    <name type="scientific">Vararia minispora EC-137</name>
    <dbReference type="NCBI Taxonomy" id="1314806"/>
    <lineage>
        <taxon>Eukaryota</taxon>
        <taxon>Fungi</taxon>
        <taxon>Dikarya</taxon>
        <taxon>Basidiomycota</taxon>
        <taxon>Agaricomycotina</taxon>
        <taxon>Agaricomycetes</taxon>
        <taxon>Russulales</taxon>
        <taxon>Lachnocladiaceae</taxon>
        <taxon>Vararia</taxon>
    </lineage>
</organism>
<accession>A0ACB8Q9A8</accession>
<comment type="caution">
    <text evidence="1">The sequence shown here is derived from an EMBL/GenBank/DDBJ whole genome shotgun (WGS) entry which is preliminary data.</text>
</comment>
<reference evidence="1" key="1">
    <citation type="submission" date="2021-02" db="EMBL/GenBank/DDBJ databases">
        <authorList>
            <consortium name="DOE Joint Genome Institute"/>
            <person name="Ahrendt S."/>
            <person name="Looney B.P."/>
            <person name="Miyauchi S."/>
            <person name="Morin E."/>
            <person name="Drula E."/>
            <person name="Courty P.E."/>
            <person name="Chicoki N."/>
            <person name="Fauchery L."/>
            <person name="Kohler A."/>
            <person name="Kuo A."/>
            <person name="Labutti K."/>
            <person name="Pangilinan J."/>
            <person name="Lipzen A."/>
            <person name="Riley R."/>
            <person name="Andreopoulos W."/>
            <person name="He G."/>
            <person name="Johnson J."/>
            <person name="Barry K.W."/>
            <person name="Grigoriev I.V."/>
            <person name="Nagy L."/>
            <person name="Hibbett D."/>
            <person name="Henrissat B."/>
            <person name="Matheny P.B."/>
            <person name="Labbe J."/>
            <person name="Martin F."/>
        </authorList>
    </citation>
    <scope>NUCLEOTIDE SEQUENCE</scope>
    <source>
        <strain evidence="1">EC-137</strain>
    </source>
</reference>
<reference evidence="1" key="2">
    <citation type="journal article" date="2022" name="New Phytol.">
        <title>Evolutionary transition to the ectomycorrhizal habit in the genomes of a hyperdiverse lineage of mushroom-forming fungi.</title>
        <authorList>
            <person name="Looney B."/>
            <person name="Miyauchi S."/>
            <person name="Morin E."/>
            <person name="Drula E."/>
            <person name="Courty P.E."/>
            <person name="Kohler A."/>
            <person name="Kuo A."/>
            <person name="LaButti K."/>
            <person name="Pangilinan J."/>
            <person name="Lipzen A."/>
            <person name="Riley R."/>
            <person name="Andreopoulos W."/>
            <person name="He G."/>
            <person name="Johnson J."/>
            <person name="Nolan M."/>
            <person name="Tritt A."/>
            <person name="Barry K.W."/>
            <person name="Grigoriev I.V."/>
            <person name="Nagy L.G."/>
            <person name="Hibbett D."/>
            <person name="Henrissat B."/>
            <person name="Matheny P.B."/>
            <person name="Labbe J."/>
            <person name="Martin F.M."/>
        </authorList>
    </citation>
    <scope>NUCLEOTIDE SEQUENCE</scope>
    <source>
        <strain evidence="1">EC-137</strain>
    </source>
</reference>
<proteinExistence type="predicted"/>
<dbReference type="EMBL" id="MU273778">
    <property type="protein sequence ID" value="KAI0028207.1"/>
    <property type="molecule type" value="Genomic_DNA"/>
</dbReference>
<protein>
    <submittedName>
        <fullName evidence="1">Zinc/iron permease</fullName>
    </submittedName>
</protein>
<name>A0ACB8Q9A8_9AGAM</name>
<sequence length="417" mass="44199">MSANILLKGKMPVNAADDDADDDPTTLAIRVAIMLLVFFVSLFSASFPTLTRRARSPSIPPIVFFIGKHFGTGVILSTAFVHLLQDAFDSLRDPRVVARTQVGRWTGLIVLGSLLLIFVVEYISTAYVDRLHSYDSAPPSPRAKPTAAPEHDPPHSADGLPDECSPLLPPPAPPHAPTFFAGHHRYESRSEHAEHARASHPRLSSFAPAAPPLCTSHHHHHHHHHRDGAHTPDDGDEDAYGHAHHHHHHPHEREAVIGRKRQIVGILVLQLGIMLHSAVIGLTLSIASGADFASLATAIAFHQLFEGLSLGVRIAALPPDAPPALRAALVGLFAITTPAGIVAGLVALRGVDAVSLLLTQGLLSSISAGMLIYAGTAEMLAADFVLDPSLSRAPIRRQALALGAVALGAAGMAAVGM</sequence>
<keyword evidence="2" id="KW-1185">Reference proteome</keyword>
<gene>
    <name evidence="1" type="ORF">K488DRAFT_89966</name>
</gene>
<evidence type="ECO:0000313" key="2">
    <source>
        <dbReference type="Proteomes" id="UP000814128"/>
    </source>
</evidence>